<name>A0A4R0NI10_9SPHI</name>
<evidence type="ECO:0008006" key="3">
    <source>
        <dbReference type="Google" id="ProtNLM"/>
    </source>
</evidence>
<keyword evidence="2" id="KW-1185">Reference proteome</keyword>
<organism evidence="1 2">
    <name type="scientific">Pedobacter hiemivivus</name>
    <dbReference type="NCBI Taxonomy" id="2530454"/>
    <lineage>
        <taxon>Bacteria</taxon>
        <taxon>Pseudomonadati</taxon>
        <taxon>Bacteroidota</taxon>
        <taxon>Sphingobacteriia</taxon>
        <taxon>Sphingobacteriales</taxon>
        <taxon>Sphingobacteriaceae</taxon>
        <taxon>Pedobacter</taxon>
    </lineage>
</organism>
<sequence length="142" mass="16456">MKKPLLPFLGIIFILSSCYNSEIDRDETTTMYQAINKGDTAILKIKLTDKEFYGQYEVNYHGAYKDSGGVTGIIKGDTLKGTYRFQHYGIEKWHTAPIALLKKDDQLIMGEGSLEIYMNIPYFKKHIPINYKNPKFVFEKMR</sequence>
<accession>A0A4R0NI10</accession>
<protein>
    <recommendedName>
        <fullName evidence="3">Lipoprotein</fullName>
    </recommendedName>
</protein>
<dbReference type="AlphaFoldDB" id="A0A4R0NI10"/>
<proteinExistence type="predicted"/>
<reference evidence="1 2" key="1">
    <citation type="submission" date="2019-02" db="EMBL/GenBank/DDBJ databases">
        <title>Pedobacter sp. RP-3-8 sp. nov., isolated from Arctic soil.</title>
        <authorList>
            <person name="Dahal R.H."/>
        </authorList>
    </citation>
    <scope>NUCLEOTIDE SEQUENCE [LARGE SCALE GENOMIC DNA]</scope>
    <source>
        <strain evidence="1 2">RP-3-8</strain>
    </source>
</reference>
<dbReference type="Proteomes" id="UP000291117">
    <property type="component" value="Unassembled WGS sequence"/>
</dbReference>
<dbReference type="PROSITE" id="PS51257">
    <property type="entry name" value="PROKAR_LIPOPROTEIN"/>
    <property type="match status" value="1"/>
</dbReference>
<evidence type="ECO:0000313" key="1">
    <source>
        <dbReference type="EMBL" id="TCC99407.1"/>
    </source>
</evidence>
<dbReference type="RefSeq" id="WP_131606582.1">
    <property type="nucleotide sequence ID" value="NZ_SJSM01000001.1"/>
</dbReference>
<dbReference type="OrthoDB" id="1360086at2"/>
<evidence type="ECO:0000313" key="2">
    <source>
        <dbReference type="Proteomes" id="UP000291117"/>
    </source>
</evidence>
<comment type="caution">
    <text evidence="1">The sequence shown here is derived from an EMBL/GenBank/DDBJ whole genome shotgun (WGS) entry which is preliminary data.</text>
</comment>
<dbReference type="EMBL" id="SJSM01000001">
    <property type="protein sequence ID" value="TCC99407.1"/>
    <property type="molecule type" value="Genomic_DNA"/>
</dbReference>
<gene>
    <name evidence="1" type="ORF">EZ444_01655</name>
</gene>